<dbReference type="PANTHER" id="PTHR11439">
    <property type="entry name" value="GAG-POL-RELATED RETROTRANSPOSON"/>
    <property type="match status" value="1"/>
</dbReference>
<evidence type="ECO:0000313" key="3">
    <source>
        <dbReference type="Proteomes" id="UP000826656"/>
    </source>
</evidence>
<name>A0ABQ7VP30_SOLTU</name>
<organism evidence="2 3">
    <name type="scientific">Solanum tuberosum</name>
    <name type="common">Potato</name>
    <dbReference type="NCBI Taxonomy" id="4113"/>
    <lineage>
        <taxon>Eukaryota</taxon>
        <taxon>Viridiplantae</taxon>
        <taxon>Streptophyta</taxon>
        <taxon>Embryophyta</taxon>
        <taxon>Tracheophyta</taxon>
        <taxon>Spermatophyta</taxon>
        <taxon>Magnoliopsida</taxon>
        <taxon>eudicotyledons</taxon>
        <taxon>Gunneridae</taxon>
        <taxon>Pentapetalae</taxon>
        <taxon>asterids</taxon>
        <taxon>lamiids</taxon>
        <taxon>Solanales</taxon>
        <taxon>Solanaceae</taxon>
        <taxon>Solanoideae</taxon>
        <taxon>Solaneae</taxon>
        <taxon>Solanum</taxon>
    </lineage>
</organism>
<keyword evidence="3" id="KW-1185">Reference proteome</keyword>
<accession>A0ABQ7VP30</accession>
<dbReference type="Pfam" id="PF07727">
    <property type="entry name" value="RVT_2"/>
    <property type="match status" value="1"/>
</dbReference>
<dbReference type="PANTHER" id="PTHR11439:SF502">
    <property type="entry name" value="SECRETED RXLR EFFECTOR PROTEIN 161-LIKE"/>
    <property type="match status" value="1"/>
</dbReference>
<dbReference type="InterPro" id="IPR013103">
    <property type="entry name" value="RVT_2"/>
</dbReference>
<evidence type="ECO:0000313" key="2">
    <source>
        <dbReference type="EMBL" id="KAH0769648.1"/>
    </source>
</evidence>
<dbReference type="Proteomes" id="UP000826656">
    <property type="component" value="Unassembled WGS sequence"/>
</dbReference>
<protein>
    <recommendedName>
        <fullName evidence="1">Reverse transcriptase Ty1/copia-type domain-containing protein</fullName>
    </recommendedName>
</protein>
<reference evidence="2 3" key="1">
    <citation type="journal article" date="2021" name="bioRxiv">
        <title>Chromosome-scale and haplotype-resolved genome assembly of a tetraploid potato cultivar.</title>
        <authorList>
            <person name="Sun H."/>
            <person name="Jiao W.-B."/>
            <person name="Krause K."/>
            <person name="Campoy J.A."/>
            <person name="Goel M."/>
            <person name="Folz-Donahue K."/>
            <person name="Kukat C."/>
            <person name="Huettel B."/>
            <person name="Schneeberger K."/>
        </authorList>
    </citation>
    <scope>NUCLEOTIDE SEQUENCE [LARGE SCALE GENOMIC DNA]</scope>
    <source>
        <strain evidence="2">SolTubOtavaFocal</strain>
        <tissue evidence="2">Leaves</tissue>
    </source>
</reference>
<evidence type="ECO:0000259" key="1">
    <source>
        <dbReference type="Pfam" id="PF07727"/>
    </source>
</evidence>
<sequence length="138" mass="15927">METKFDMSDLGEMNYFLGMEIHPDTDVIFISQRKYAWDILKRFKIERFKLISTPLAVYRSLIGSLLYFTATRPDLMFAASLLSRFMQDLSQVHLGVTKQTLSSDQHIADIMTKALPNVKFEVIRAKLGVSKKNLKEEC</sequence>
<feature type="domain" description="Reverse transcriptase Ty1/copia-type" evidence="1">
    <location>
        <begin position="1"/>
        <end position="55"/>
    </location>
</feature>
<comment type="caution">
    <text evidence="2">The sequence shown here is derived from an EMBL/GenBank/DDBJ whole genome shotgun (WGS) entry which is preliminary data.</text>
</comment>
<proteinExistence type="predicted"/>
<dbReference type="EMBL" id="JAIVGD010000011">
    <property type="protein sequence ID" value="KAH0769648.1"/>
    <property type="molecule type" value="Genomic_DNA"/>
</dbReference>
<gene>
    <name evidence="2" type="ORF">KY290_013629</name>
</gene>